<evidence type="ECO:0000256" key="1">
    <source>
        <dbReference type="SAM" id="MobiDB-lite"/>
    </source>
</evidence>
<dbReference type="Proteomes" id="UP000015530">
    <property type="component" value="Unassembled WGS sequence"/>
</dbReference>
<feature type="compositionally biased region" description="Basic and acidic residues" evidence="1">
    <location>
        <begin position="11"/>
        <end position="21"/>
    </location>
</feature>
<dbReference type="AlphaFoldDB" id="T0KGE3"/>
<protein>
    <submittedName>
        <fullName evidence="2">Uncharacterized protein</fullName>
    </submittedName>
</protein>
<evidence type="ECO:0000313" key="2">
    <source>
        <dbReference type="EMBL" id="EQB54477.1"/>
    </source>
</evidence>
<reference evidence="3" key="1">
    <citation type="journal article" date="2013" name="Mol. Plant Microbe Interact.">
        <title>Global aspects of pacC regulation of pathogenicity genes in Colletotrichum gloeosporioides as revealed by transcriptome analysis.</title>
        <authorList>
            <person name="Alkan N."/>
            <person name="Meng X."/>
            <person name="Friedlander G."/>
            <person name="Reuveni E."/>
            <person name="Sukno S."/>
            <person name="Sherman A."/>
            <person name="Thon M."/>
            <person name="Fluhr R."/>
            <person name="Prusky D."/>
        </authorList>
    </citation>
    <scope>NUCLEOTIDE SEQUENCE [LARGE SCALE GENOMIC DNA]</scope>
    <source>
        <strain evidence="3">Cg-14</strain>
    </source>
</reference>
<organism evidence="2 3">
    <name type="scientific">Colletotrichum gloeosporioides (strain Cg-14)</name>
    <name type="common">Anthracnose fungus</name>
    <name type="synonym">Glomerella cingulata</name>
    <dbReference type="NCBI Taxonomy" id="1237896"/>
    <lineage>
        <taxon>Eukaryota</taxon>
        <taxon>Fungi</taxon>
        <taxon>Dikarya</taxon>
        <taxon>Ascomycota</taxon>
        <taxon>Pezizomycotina</taxon>
        <taxon>Sordariomycetes</taxon>
        <taxon>Hypocreomycetidae</taxon>
        <taxon>Glomerellales</taxon>
        <taxon>Glomerellaceae</taxon>
        <taxon>Colletotrichum</taxon>
        <taxon>Colletotrichum gloeosporioides species complex</taxon>
    </lineage>
</organism>
<accession>T0KGE3</accession>
<dbReference type="HOGENOM" id="CLU_3242095_0_0_1"/>
<gene>
    <name evidence="2" type="ORF">CGLO_05688</name>
</gene>
<feature type="compositionally biased region" description="Basic and acidic residues" evidence="1">
    <location>
        <begin position="29"/>
        <end position="43"/>
    </location>
</feature>
<feature type="region of interest" description="Disordered" evidence="1">
    <location>
        <begin position="1"/>
        <end position="43"/>
    </location>
</feature>
<comment type="caution">
    <text evidence="2">The sequence shown here is derived from an EMBL/GenBank/DDBJ whole genome shotgun (WGS) entry which is preliminary data.</text>
</comment>
<evidence type="ECO:0000313" key="3">
    <source>
        <dbReference type="Proteomes" id="UP000015530"/>
    </source>
</evidence>
<name>T0KGE3_COLGC</name>
<sequence>MGECFVSPDAWDGHLIDSTDHEGDDEEQKEEKAGDWDWDLRRG</sequence>
<dbReference type="EMBL" id="AMYD01001129">
    <property type="protein sequence ID" value="EQB54477.1"/>
    <property type="molecule type" value="Genomic_DNA"/>
</dbReference>
<proteinExistence type="predicted"/>